<gene>
    <name evidence="4" type="ORF">DCAF_LOCUS5838</name>
</gene>
<dbReference type="InterPro" id="IPR040389">
    <property type="entry name" value="SMR"/>
</dbReference>
<feature type="region of interest" description="Disordered" evidence="3">
    <location>
        <begin position="82"/>
        <end position="106"/>
    </location>
</feature>
<dbReference type="Proteomes" id="UP001314170">
    <property type="component" value="Unassembled WGS sequence"/>
</dbReference>
<sequence>MIKECTDIESFVNIERSCTYNLTREASKDFKTKYQNHHLAKLEDRDMGFSKKTQVDSGLDSEGKKWVIAGIAIRTSLKPVNTKPRPVKDCDDDEEEEFSTTPTAKEARIPERLSCPPAPRKRRPSSRCNCSGVREFFTPPDLETACKSFAGQPIFKGVDKVVRHDHQGICLKGDKGVYLIQGSLCILKQATKVPRDYDTLRKHTVKLTTNHPSPPQLAPPSSNDHFSLLIQTFVPTTPLSNPQSSSLSKPNNSALATINYNVHLPLATS</sequence>
<dbReference type="PANTHER" id="PTHR33142:SF40">
    <property type="entry name" value="CYCLIN-DEPENDENT PROTEIN KINASE INHIBITOR SMR6"/>
    <property type="match status" value="1"/>
</dbReference>
<reference evidence="4 5" key="1">
    <citation type="submission" date="2024-01" db="EMBL/GenBank/DDBJ databases">
        <authorList>
            <person name="Waweru B."/>
        </authorList>
    </citation>
    <scope>NUCLEOTIDE SEQUENCE [LARGE SCALE GENOMIC DNA]</scope>
</reference>
<dbReference type="AlphaFoldDB" id="A0AAV1R403"/>
<evidence type="ECO:0000313" key="4">
    <source>
        <dbReference type="EMBL" id="CAK7328118.1"/>
    </source>
</evidence>
<evidence type="ECO:0000313" key="5">
    <source>
        <dbReference type="Proteomes" id="UP001314170"/>
    </source>
</evidence>
<dbReference type="PANTHER" id="PTHR33142">
    <property type="entry name" value="CYCLIN-DEPENDENT PROTEIN KINASE INHIBITOR SMR13"/>
    <property type="match status" value="1"/>
</dbReference>
<protein>
    <submittedName>
        <fullName evidence="4">Uncharacterized protein</fullName>
    </submittedName>
</protein>
<evidence type="ECO:0000256" key="1">
    <source>
        <dbReference type="ARBA" id="ARBA00023013"/>
    </source>
</evidence>
<keyword evidence="1" id="KW-0649">Protein kinase inhibitor</keyword>
<comment type="caution">
    <text evidence="4">The sequence shown here is derived from an EMBL/GenBank/DDBJ whole genome shotgun (WGS) entry which is preliminary data.</text>
</comment>
<accession>A0AAV1R403</accession>
<keyword evidence="2" id="KW-0131">Cell cycle</keyword>
<proteinExistence type="predicted"/>
<organism evidence="4 5">
    <name type="scientific">Dovyalis caffra</name>
    <dbReference type="NCBI Taxonomy" id="77055"/>
    <lineage>
        <taxon>Eukaryota</taxon>
        <taxon>Viridiplantae</taxon>
        <taxon>Streptophyta</taxon>
        <taxon>Embryophyta</taxon>
        <taxon>Tracheophyta</taxon>
        <taxon>Spermatophyta</taxon>
        <taxon>Magnoliopsida</taxon>
        <taxon>eudicotyledons</taxon>
        <taxon>Gunneridae</taxon>
        <taxon>Pentapetalae</taxon>
        <taxon>rosids</taxon>
        <taxon>fabids</taxon>
        <taxon>Malpighiales</taxon>
        <taxon>Salicaceae</taxon>
        <taxon>Flacourtieae</taxon>
        <taxon>Dovyalis</taxon>
    </lineage>
</organism>
<evidence type="ECO:0000256" key="3">
    <source>
        <dbReference type="SAM" id="MobiDB-lite"/>
    </source>
</evidence>
<dbReference type="GO" id="GO:0004860">
    <property type="term" value="F:protein kinase inhibitor activity"/>
    <property type="evidence" value="ECO:0007669"/>
    <property type="project" value="UniProtKB-KW"/>
</dbReference>
<evidence type="ECO:0000256" key="2">
    <source>
        <dbReference type="ARBA" id="ARBA00023306"/>
    </source>
</evidence>
<name>A0AAV1R403_9ROSI</name>
<keyword evidence="5" id="KW-1185">Reference proteome</keyword>
<dbReference type="GO" id="GO:0032875">
    <property type="term" value="P:regulation of DNA endoreduplication"/>
    <property type="evidence" value="ECO:0007669"/>
    <property type="project" value="InterPro"/>
</dbReference>
<dbReference type="EMBL" id="CAWUPB010000893">
    <property type="protein sequence ID" value="CAK7328118.1"/>
    <property type="molecule type" value="Genomic_DNA"/>
</dbReference>